<dbReference type="GO" id="GO:0051301">
    <property type="term" value="P:cell division"/>
    <property type="evidence" value="ECO:0007669"/>
    <property type="project" value="UniProtKB-KW"/>
</dbReference>
<dbReference type="AlphaFoldDB" id="A0A179D0E9"/>
<name>A0A179D0E9_BIBTR</name>
<protein>
    <submittedName>
        <fullName evidence="3">Cell division protein</fullName>
    </submittedName>
</protein>
<evidence type="ECO:0000313" key="3">
    <source>
        <dbReference type="EMBL" id="OAQ15639.1"/>
    </source>
</evidence>
<proteinExistence type="predicted"/>
<reference evidence="3 4" key="1">
    <citation type="submission" date="2014-01" db="EMBL/GenBank/DDBJ databases">
        <authorList>
            <person name="Zuccon D."/>
        </authorList>
    </citation>
    <scope>NUCLEOTIDE SEQUENCE [LARGE SCALE GENOMIC DNA]</scope>
    <source>
        <strain evidence="3 4">Y31</strain>
    </source>
</reference>
<organism evidence="3 4">
    <name type="scientific">Bibersteinia trehalosi Y31</name>
    <dbReference type="NCBI Taxonomy" id="1261658"/>
    <lineage>
        <taxon>Bacteria</taxon>
        <taxon>Pseudomonadati</taxon>
        <taxon>Pseudomonadota</taxon>
        <taxon>Gammaproteobacteria</taxon>
        <taxon>Pasteurellales</taxon>
        <taxon>Pasteurellaceae</taxon>
        <taxon>Bibersteinia</taxon>
    </lineage>
</organism>
<comment type="caution">
    <text evidence="3">The sequence shown here is derived from an EMBL/GenBank/DDBJ whole genome shotgun (WGS) entry which is preliminary data.</text>
</comment>
<dbReference type="SMART" id="SM00460">
    <property type="entry name" value="TGc"/>
    <property type="match status" value="1"/>
</dbReference>
<feature type="region of interest" description="Disordered" evidence="1">
    <location>
        <begin position="125"/>
        <end position="164"/>
    </location>
</feature>
<dbReference type="Gene3D" id="3.10.620.30">
    <property type="match status" value="1"/>
</dbReference>
<evidence type="ECO:0000256" key="1">
    <source>
        <dbReference type="SAM" id="MobiDB-lite"/>
    </source>
</evidence>
<dbReference type="EMBL" id="JACI01000001">
    <property type="protein sequence ID" value="OAQ15639.1"/>
    <property type="molecule type" value="Genomic_DNA"/>
</dbReference>
<dbReference type="SUPFAM" id="SSF54001">
    <property type="entry name" value="Cysteine proteinases"/>
    <property type="match status" value="1"/>
</dbReference>
<accession>A0A179D0E9</accession>
<sequence length="1015" mass="115002">MTMHLKISQAEFEETIAVTPNSSLKLKLQPNTSYQLVDENSKVLEISASTTNGKDIVLFEKTSNVPIVYLENPEGFAWGEAENSLTIPTAEILVEQEENRISTGTLLYTTGGLLLLGGIVAAASSSGGKSGGNNNGSTHTDKTTAEPVRLETKKAEQSRLEAEKAEQVRLEAEKREQARLEAEKAEQVRLEAEKAEQVRLEAEKREQARLAAEKAEQVRLEAEKAEQVRLEAEKREQARLEAEKAEQARLEAEKAEQVRLEAEKREQARLAAEKAEQARLEAEKAEQVRLEAEKREQARLAAEKAEQARLEAEKAEQVRLEAEKREQARLEAEKAEQVRLEAEKAEQVRLEAEKREQARLEAEKAEQVRLEAEKAEQERLDVEKETIRLEIERAEEEKLTPKEQFIRRIFQAALKGEESIDVSDLNISETKIVAGQDYLYATDAEYKNWYDSFKIKYPFLFHLNHTGEYSWQYKAENPNEVKSYNIGYSIPTQKIGEYYNLMEKSLESYYNDLREGMGQADIAYAMYNRLIKEVFYKEEGHPFHSVGALVHQKAVCEGYSSAYRLLMDLLGIETQMVVSAVLPNSSMAHVWNRIKIDGQWYNVDATWDDNPRLPFALGAYFLTSDNKFYFNEKHPQPLSFYQIPPANSSRFDFSDTAFFRNNLNQTDAVFHNGYWHFINKSSKAIIRAKIGETAETLHTISAKLHKSELRLELGKDKIYFVDFDQAEGRYAIYSIDYQGKNLQKEKNIGVDEVSSIALKSESDIPEATLGGNIALRKALALAKFKDAYYPNDDYFNPQDSQHIALKQAINEAEGILNEAPLNASQMENLTGRLNTLRISKAVTELDTTELHEPDNELIEITLNNLTNDDNLINFEESNQIEPNSLSNSKHASFMSTNPDELDIGRYVIDEEYDLRGASDDLISSLANNMDVGSNSADTFVFDAPLSPDNIEQLPEFSLSEDKIQLMTSIFNSVTAQNVHEQIQYNAEKGTLSYNGEVFAVLPTGLDETQIQYIVA</sequence>
<dbReference type="PANTHER" id="PTHR45615">
    <property type="entry name" value="MYOSIN HEAVY CHAIN, NON-MUSCLE"/>
    <property type="match status" value="1"/>
</dbReference>
<feature type="compositionally biased region" description="Basic and acidic residues" evidence="1">
    <location>
        <begin position="139"/>
        <end position="164"/>
    </location>
</feature>
<dbReference type="PATRIC" id="fig|1261658.3.peg.748"/>
<dbReference type="Proteomes" id="UP000078358">
    <property type="component" value="Unassembled WGS sequence"/>
</dbReference>
<gene>
    <name evidence="3" type="ORF">F480_03705</name>
</gene>
<keyword evidence="3" id="KW-0132">Cell division</keyword>
<feature type="domain" description="Transglutaminase-like" evidence="2">
    <location>
        <begin position="548"/>
        <end position="607"/>
    </location>
</feature>
<evidence type="ECO:0000313" key="4">
    <source>
        <dbReference type="Proteomes" id="UP000078358"/>
    </source>
</evidence>
<keyword evidence="3" id="KW-0131">Cell cycle</keyword>
<dbReference type="PANTHER" id="PTHR45615:SF66">
    <property type="entry name" value="CARD DOMAIN-CONTAINING PROTEIN"/>
    <property type="match status" value="1"/>
</dbReference>
<dbReference type="RefSeq" id="WP_064318249.1">
    <property type="nucleotide sequence ID" value="NZ_JACI01000001.1"/>
</dbReference>
<dbReference type="Pfam" id="PF01841">
    <property type="entry name" value="Transglut_core"/>
    <property type="match status" value="1"/>
</dbReference>
<dbReference type="InterPro" id="IPR038765">
    <property type="entry name" value="Papain-like_cys_pep_sf"/>
</dbReference>
<dbReference type="InterPro" id="IPR002931">
    <property type="entry name" value="Transglutaminase-like"/>
</dbReference>
<evidence type="ECO:0000259" key="2">
    <source>
        <dbReference type="SMART" id="SM00460"/>
    </source>
</evidence>